<dbReference type="CDD" id="cd05403">
    <property type="entry name" value="NT_KNTase_like"/>
    <property type="match status" value="1"/>
</dbReference>
<accession>A0A841H4W6</accession>
<comment type="caution">
    <text evidence="2">The sequence shown here is derived from an EMBL/GenBank/DDBJ whole genome shotgun (WGS) entry which is preliminary data.</text>
</comment>
<evidence type="ECO:0000259" key="1">
    <source>
        <dbReference type="Pfam" id="PF01909"/>
    </source>
</evidence>
<name>A0A841H4W6_9BACT</name>
<keyword evidence="3" id="KW-1185">Reference proteome</keyword>
<organism evidence="2 3">
    <name type="scientific">Longimicrobium terrae</name>
    <dbReference type="NCBI Taxonomy" id="1639882"/>
    <lineage>
        <taxon>Bacteria</taxon>
        <taxon>Pseudomonadati</taxon>
        <taxon>Gemmatimonadota</taxon>
        <taxon>Longimicrobiia</taxon>
        <taxon>Longimicrobiales</taxon>
        <taxon>Longimicrobiaceae</taxon>
        <taxon>Longimicrobium</taxon>
    </lineage>
</organism>
<dbReference type="GO" id="GO:0016779">
    <property type="term" value="F:nucleotidyltransferase activity"/>
    <property type="evidence" value="ECO:0007669"/>
    <property type="project" value="InterPro"/>
</dbReference>
<feature type="domain" description="Polymerase nucleotidyl transferase" evidence="1">
    <location>
        <begin position="113"/>
        <end position="142"/>
    </location>
</feature>
<proteinExistence type="predicted"/>
<dbReference type="PANTHER" id="PTHR33933:SF1">
    <property type="entry name" value="PROTEIN ADENYLYLTRANSFERASE MNTA-RELATED"/>
    <property type="match status" value="1"/>
</dbReference>
<evidence type="ECO:0000313" key="2">
    <source>
        <dbReference type="EMBL" id="MBB6073275.1"/>
    </source>
</evidence>
<dbReference type="InterPro" id="IPR052548">
    <property type="entry name" value="Type_VII_TA_antitoxin"/>
</dbReference>
<dbReference type="PANTHER" id="PTHR33933">
    <property type="entry name" value="NUCLEOTIDYLTRANSFERASE"/>
    <property type="match status" value="1"/>
</dbReference>
<evidence type="ECO:0000313" key="3">
    <source>
        <dbReference type="Proteomes" id="UP000582837"/>
    </source>
</evidence>
<dbReference type="Gene3D" id="3.30.460.10">
    <property type="entry name" value="Beta Polymerase, domain 2"/>
    <property type="match status" value="1"/>
</dbReference>
<keyword evidence="2" id="KW-0808">Transferase</keyword>
<reference evidence="2 3" key="1">
    <citation type="submission" date="2020-08" db="EMBL/GenBank/DDBJ databases">
        <title>Genomic Encyclopedia of Type Strains, Phase IV (KMG-IV): sequencing the most valuable type-strain genomes for metagenomic binning, comparative biology and taxonomic classification.</title>
        <authorList>
            <person name="Goeker M."/>
        </authorList>
    </citation>
    <scope>NUCLEOTIDE SEQUENCE [LARGE SCALE GENOMIC DNA]</scope>
    <source>
        <strain evidence="2 3">DSM 29007</strain>
    </source>
</reference>
<dbReference type="InterPro" id="IPR043519">
    <property type="entry name" value="NT_sf"/>
</dbReference>
<dbReference type="Proteomes" id="UP000582837">
    <property type="component" value="Unassembled WGS sequence"/>
</dbReference>
<gene>
    <name evidence="2" type="ORF">HNQ61_004942</name>
</gene>
<dbReference type="EMBL" id="JACHIA010000023">
    <property type="protein sequence ID" value="MBB6073275.1"/>
    <property type="molecule type" value="Genomic_DNA"/>
</dbReference>
<dbReference type="InterPro" id="IPR002934">
    <property type="entry name" value="Polymerase_NTP_transf_dom"/>
</dbReference>
<sequence length="210" mass="22335">MLGASLDGILGTASKVQLLRALLPLRTPVTGREVQRLAHIRSTAGVRQALDELTAACVLVRSGSPAIHQYHVNRDHYLIAPLDALFRAEGERMGRLAEILDRALDGAGVRSAVRSAVVFGSQARGDARPDSDLDLLLLTSGRDIIGGVEAAVLGVADELAMQLGLRVSPLVMTAERAAERMRDGDPLMKNILDEGRSVLGDPFGEVAGAW</sequence>
<protein>
    <submittedName>
        <fullName evidence="2">Putative nucleotidyltransferase</fullName>
    </submittedName>
</protein>
<dbReference type="SUPFAM" id="SSF81301">
    <property type="entry name" value="Nucleotidyltransferase"/>
    <property type="match status" value="1"/>
</dbReference>
<dbReference type="RefSeq" id="WP_170032887.1">
    <property type="nucleotide sequence ID" value="NZ_JABDTL010000001.1"/>
</dbReference>
<dbReference type="AlphaFoldDB" id="A0A841H4W6"/>
<dbReference type="Pfam" id="PF01909">
    <property type="entry name" value="NTP_transf_2"/>
    <property type="match status" value="1"/>
</dbReference>